<keyword evidence="3" id="KW-1185">Reference proteome</keyword>
<dbReference type="SUPFAM" id="SSF47781">
    <property type="entry name" value="RuvA domain 2-like"/>
    <property type="match status" value="2"/>
</dbReference>
<keyword evidence="1" id="KW-1133">Transmembrane helix</keyword>
<dbReference type="RefSeq" id="WP_344924163.1">
    <property type="nucleotide sequence ID" value="NZ_BAABCW010000001.1"/>
</dbReference>
<organism evidence="2 3">
    <name type="scientific">Aquimarina addita</name>
    <dbReference type="NCBI Taxonomy" id="870485"/>
    <lineage>
        <taxon>Bacteria</taxon>
        <taxon>Pseudomonadati</taxon>
        <taxon>Bacteroidota</taxon>
        <taxon>Flavobacteriia</taxon>
        <taxon>Flavobacteriales</taxon>
        <taxon>Flavobacteriaceae</taxon>
        <taxon>Aquimarina</taxon>
    </lineage>
</organism>
<keyword evidence="1" id="KW-0812">Transmembrane</keyword>
<dbReference type="Gene3D" id="1.10.150.320">
    <property type="entry name" value="Photosystem II 12 kDa extrinsic protein"/>
    <property type="match status" value="1"/>
</dbReference>
<name>A0ABP7X996_9FLAO</name>
<reference evidence="3" key="1">
    <citation type="journal article" date="2019" name="Int. J. Syst. Evol. Microbiol.">
        <title>The Global Catalogue of Microorganisms (GCM) 10K type strain sequencing project: providing services to taxonomists for standard genome sequencing and annotation.</title>
        <authorList>
            <consortium name="The Broad Institute Genomics Platform"/>
            <consortium name="The Broad Institute Genome Sequencing Center for Infectious Disease"/>
            <person name="Wu L."/>
            <person name="Ma J."/>
        </authorList>
    </citation>
    <scope>NUCLEOTIDE SEQUENCE [LARGE SCALE GENOMIC DNA]</scope>
    <source>
        <strain evidence="3">JCM 17106</strain>
    </source>
</reference>
<evidence type="ECO:0000313" key="3">
    <source>
        <dbReference type="Proteomes" id="UP001500459"/>
    </source>
</evidence>
<dbReference type="Pfam" id="PF12836">
    <property type="entry name" value="HHH_3"/>
    <property type="match status" value="2"/>
</dbReference>
<accession>A0ABP7X996</accession>
<dbReference type="EMBL" id="BAABCW010000001">
    <property type="protein sequence ID" value="GAA4107789.1"/>
    <property type="molecule type" value="Genomic_DNA"/>
</dbReference>
<dbReference type="PANTHER" id="PTHR21180:SF32">
    <property type="entry name" value="ENDONUCLEASE_EXONUCLEASE_PHOSPHATASE FAMILY DOMAIN-CONTAINING PROTEIN 1"/>
    <property type="match status" value="1"/>
</dbReference>
<dbReference type="InterPro" id="IPR051675">
    <property type="entry name" value="Endo/Exo/Phosphatase_dom_1"/>
</dbReference>
<keyword evidence="1" id="KW-0472">Membrane</keyword>
<dbReference type="Proteomes" id="UP001500459">
    <property type="component" value="Unassembled WGS sequence"/>
</dbReference>
<protein>
    <submittedName>
        <fullName evidence="2">Helix-hairpin-helix domain-containing protein</fullName>
    </submittedName>
</protein>
<dbReference type="PANTHER" id="PTHR21180">
    <property type="entry name" value="ENDONUCLEASE/EXONUCLEASE/PHOSPHATASE FAMILY DOMAIN-CONTAINING PROTEIN 1"/>
    <property type="match status" value="1"/>
</dbReference>
<evidence type="ECO:0000313" key="2">
    <source>
        <dbReference type="EMBL" id="GAA4107789.1"/>
    </source>
</evidence>
<comment type="caution">
    <text evidence="2">The sequence shown here is derived from an EMBL/GenBank/DDBJ whole genome shotgun (WGS) entry which is preliminary data.</text>
</comment>
<feature type="transmembrane region" description="Helical" evidence="1">
    <location>
        <begin position="16"/>
        <end position="35"/>
    </location>
</feature>
<evidence type="ECO:0000256" key="1">
    <source>
        <dbReference type="SAM" id="Phobius"/>
    </source>
</evidence>
<sequence length="291" mass="34089">MKILKSHFELHTRFRNGIFVFALLIFCLLITFYFYPNPQKEDIVGLKKLAVHQSQINCLKEEVLKNKESYEQRPFNPNFISDYKGYVLGLSTLELDKLYEFRSHGKWINSTEDFKKVTKVSDSILAKISPFFKFPDWIQKNKKSTPSFTNKYPIKSYAQKGDLNQISAELLMEEIGIPDFIAERIVQYRDKIGGFISDIQLQDISGLYEHQRTKLLALYTVKTPVKIQKININKATVKELVEIPYFDFETALEIRDFVSENQEISDFKELEKIIGVSLEKIDRIELYLKLD</sequence>
<proteinExistence type="predicted"/>
<gene>
    <name evidence="2" type="ORF">GCM10022393_03360</name>
</gene>
<dbReference type="InterPro" id="IPR010994">
    <property type="entry name" value="RuvA_2-like"/>
</dbReference>